<dbReference type="Pfam" id="PF08281">
    <property type="entry name" value="Sigma70_r4_2"/>
    <property type="match status" value="1"/>
</dbReference>
<dbReference type="EMBL" id="DWZJ01000101">
    <property type="protein sequence ID" value="HJB14244.1"/>
    <property type="molecule type" value="Genomic_DNA"/>
</dbReference>
<evidence type="ECO:0000256" key="4">
    <source>
        <dbReference type="ARBA" id="ARBA00023163"/>
    </source>
</evidence>
<reference evidence="6" key="1">
    <citation type="journal article" date="2021" name="PeerJ">
        <title>Extensive microbial diversity within the chicken gut microbiome revealed by metagenomics and culture.</title>
        <authorList>
            <person name="Gilroy R."/>
            <person name="Ravi A."/>
            <person name="Getino M."/>
            <person name="Pursley I."/>
            <person name="Horton D.L."/>
            <person name="Alikhan N.F."/>
            <person name="Baker D."/>
            <person name="Gharbi K."/>
            <person name="Hall N."/>
            <person name="Watson M."/>
            <person name="Adriaenssens E.M."/>
            <person name="Foster-Nyarko E."/>
            <person name="Jarju S."/>
            <person name="Secka A."/>
            <person name="Antonio M."/>
            <person name="Oren A."/>
            <person name="Chaudhuri R.R."/>
            <person name="La Ragione R."/>
            <person name="Hildebrand F."/>
            <person name="Pallen M.J."/>
        </authorList>
    </citation>
    <scope>NUCLEOTIDE SEQUENCE</scope>
    <source>
        <strain evidence="6">ChiBcec18-1249</strain>
    </source>
</reference>
<dbReference type="Proteomes" id="UP000823824">
    <property type="component" value="Unassembled WGS sequence"/>
</dbReference>
<reference evidence="6" key="2">
    <citation type="submission" date="2021-04" db="EMBL/GenBank/DDBJ databases">
        <authorList>
            <person name="Gilroy R."/>
        </authorList>
    </citation>
    <scope>NUCLEOTIDE SEQUENCE</scope>
    <source>
        <strain evidence="6">ChiBcec18-1249</strain>
    </source>
</reference>
<accession>A0A9D2LKI7</accession>
<keyword evidence="3" id="KW-0731">Sigma factor</keyword>
<sequence>MTEREFTAAAERHLDTVYRVALNCLRNPADAEDAAQTVLLRLWQSGQAFPDDDQLRYWLVRVTVNVCKDVLRSPWRRRMVALDHCREPAFAAPEHQALYAEVMALPAKYRLPLYLYYYEGYTAPEVGALLGLKPSTVQTRLSRAREKLKAQLKEE</sequence>
<dbReference type="PANTHER" id="PTHR43133">
    <property type="entry name" value="RNA POLYMERASE ECF-TYPE SIGMA FACTO"/>
    <property type="match status" value="1"/>
</dbReference>
<evidence type="ECO:0000256" key="1">
    <source>
        <dbReference type="ARBA" id="ARBA00010641"/>
    </source>
</evidence>
<dbReference type="InterPro" id="IPR036388">
    <property type="entry name" value="WH-like_DNA-bd_sf"/>
</dbReference>
<dbReference type="Gene3D" id="1.10.10.10">
    <property type="entry name" value="Winged helix-like DNA-binding domain superfamily/Winged helix DNA-binding domain"/>
    <property type="match status" value="1"/>
</dbReference>
<evidence type="ECO:0000259" key="5">
    <source>
        <dbReference type="PROSITE" id="PS00622"/>
    </source>
</evidence>
<dbReference type="NCBIfam" id="TIGR02937">
    <property type="entry name" value="sigma70-ECF"/>
    <property type="match status" value="1"/>
</dbReference>
<evidence type="ECO:0000256" key="3">
    <source>
        <dbReference type="ARBA" id="ARBA00023082"/>
    </source>
</evidence>
<organism evidence="6 7">
    <name type="scientific">Candidatus Oscillibacter excrementigallinarum</name>
    <dbReference type="NCBI Taxonomy" id="2838716"/>
    <lineage>
        <taxon>Bacteria</taxon>
        <taxon>Bacillati</taxon>
        <taxon>Bacillota</taxon>
        <taxon>Clostridia</taxon>
        <taxon>Eubacteriales</taxon>
        <taxon>Oscillospiraceae</taxon>
        <taxon>Oscillibacter</taxon>
    </lineage>
</organism>
<dbReference type="PROSITE" id="PS00622">
    <property type="entry name" value="HTH_LUXR_1"/>
    <property type="match status" value="1"/>
</dbReference>
<protein>
    <submittedName>
        <fullName evidence="6">Sigma-70 family RNA polymerase sigma factor</fullName>
    </submittedName>
</protein>
<dbReference type="InterPro" id="IPR000792">
    <property type="entry name" value="Tscrpt_reg_LuxR_C"/>
</dbReference>
<dbReference type="InterPro" id="IPR013324">
    <property type="entry name" value="RNA_pol_sigma_r3/r4-like"/>
</dbReference>
<feature type="domain" description="HTH luxR-type" evidence="5">
    <location>
        <begin position="120"/>
        <end position="147"/>
    </location>
</feature>
<dbReference type="InterPro" id="IPR013325">
    <property type="entry name" value="RNA_pol_sigma_r2"/>
</dbReference>
<dbReference type="GO" id="GO:0016987">
    <property type="term" value="F:sigma factor activity"/>
    <property type="evidence" value="ECO:0007669"/>
    <property type="project" value="UniProtKB-KW"/>
</dbReference>
<dbReference type="Pfam" id="PF04542">
    <property type="entry name" value="Sigma70_r2"/>
    <property type="match status" value="1"/>
</dbReference>
<dbReference type="GO" id="GO:0006352">
    <property type="term" value="P:DNA-templated transcription initiation"/>
    <property type="evidence" value="ECO:0007669"/>
    <property type="project" value="InterPro"/>
</dbReference>
<dbReference type="SUPFAM" id="SSF88946">
    <property type="entry name" value="Sigma2 domain of RNA polymerase sigma factors"/>
    <property type="match status" value="1"/>
</dbReference>
<gene>
    <name evidence="6" type="ORF">H9787_11130</name>
</gene>
<proteinExistence type="inferred from homology"/>
<dbReference type="InterPro" id="IPR007627">
    <property type="entry name" value="RNA_pol_sigma70_r2"/>
</dbReference>
<dbReference type="InterPro" id="IPR039425">
    <property type="entry name" value="RNA_pol_sigma-70-like"/>
</dbReference>
<dbReference type="PANTHER" id="PTHR43133:SF51">
    <property type="entry name" value="RNA POLYMERASE SIGMA FACTOR"/>
    <property type="match status" value="1"/>
</dbReference>
<evidence type="ECO:0000313" key="6">
    <source>
        <dbReference type="EMBL" id="HJB14244.1"/>
    </source>
</evidence>
<comment type="similarity">
    <text evidence="1">Belongs to the sigma-70 factor family. ECF subfamily.</text>
</comment>
<keyword evidence="4" id="KW-0804">Transcription</keyword>
<name>A0A9D2LKI7_9FIRM</name>
<dbReference type="InterPro" id="IPR014284">
    <property type="entry name" value="RNA_pol_sigma-70_dom"/>
</dbReference>
<dbReference type="SUPFAM" id="SSF88659">
    <property type="entry name" value="Sigma3 and sigma4 domains of RNA polymerase sigma factors"/>
    <property type="match status" value="1"/>
</dbReference>
<dbReference type="AlphaFoldDB" id="A0A9D2LKI7"/>
<evidence type="ECO:0000313" key="7">
    <source>
        <dbReference type="Proteomes" id="UP000823824"/>
    </source>
</evidence>
<dbReference type="InterPro" id="IPR013249">
    <property type="entry name" value="RNA_pol_sigma70_r4_t2"/>
</dbReference>
<comment type="caution">
    <text evidence="6">The sequence shown here is derived from an EMBL/GenBank/DDBJ whole genome shotgun (WGS) entry which is preliminary data.</text>
</comment>
<evidence type="ECO:0000256" key="2">
    <source>
        <dbReference type="ARBA" id="ARBA00023015"/>
    </source>
</evidence>
<dbReference type="GO" id="GO:0003677">
    <property type="term" value="F:DNA binding"/>
    <property type="evidence" value="ECO:0007669"/>
    <property type="project" value="InterPro"/>
</dbReference>
<dbReference type="Gene3D" id="1.10.1740.10">
    <property type="match status" value="1"/>
</dbReference>
<keyword evidence="2" id="KW-0805">Transcription regulation</keyword>